<keyword evidence="4" id="KW-0285">Flavoprotein</keyword>
<evidence type="ECO:0000259" key="17">
    <source>
        <dbReference type="PROSITE" id="PS51379"/>
    </source>
</evidence>
<comment type="similarity">
    <text evidence="2">Belongs to the GMC oxidoreductase family.</text>
</comment>
<dbReference type="PANTHER" id="PTHR47470:SF1">
    <property type="entry name" value="FAD-DEPENDENT OXIDOREDUCTASE 2 FAD BINDING DOMAIN-CONTAINING PROTEIN"/>
    <property type="match status" value="1"/>
</dbReference>
<keyword evidence="9" id="KW-0753">Steroid metabolism</keyword>
<dbReference type="AlphaFoldDB" id="A0A2M7G8I5"/>
<feature type="domain" description="Rhodanese" evidence="16">
    <location>
        <begin position="11"/>
        <end position="48"/>
    </location>
</feature>
<dbReference type="EMBL" id="PFFQ01000012">
    <property type="protein sequence ID" value="PIW18419.1"/>
    <property type="molecule type" value="Genomic_DNA"/>
</dbReference>
<gene>
    <name evidence="18" type="ORF">COW36_03775</name>
</gene>
<dbReference type="SUPFAM" id="SSF51905">
    <property type="entry name" value="FAD/NAD(P)-binding domain"/>
    <property type="match status" value="1"/>
</dbReference>
<evidence type="ECO:0000256" key="3">
    <source>
        <dbReference type="ARBA" id="ARBA00022548"/>
    </source>
</evidence>
<dbReference type="PROSITE" id="PS50206">
    <property type="entry name" value="RHODANESE_3"/>
    <property type="match status" value="1"/>
</dbReference>
<dbReference type="GO" id="GO:0016995">
    <property type="term" value="F:cholesterol oxidase activity"/>
    <property type="evidence" value="ECO:0007669"/>
    <property type="project" value="UniProtKB-EC"/>
</dbReference>
<evidence type="ECO:0000256" key="4">
    <source>
        <dbReference type="ARBA" id="ARBA00022630"/>
    </source>
</evidence>
<dbReference type="PANTHER" id="PTHR47470">
    <property type="entry name" value="CHOLESTEROL OXIDASE"/>
    <property type="match status" value="1"/>
</dbReference>
<evidence type="ECO:0000256" key="8">
    <source>
        <dbReference type="ARBA" id="ARBA00023166"/>
    </source>
</evidence>
<feature type="domain" description="4Fe-4S ferredoxin-type" evidence="17">
    <location>
        <begin position="173"/>
        <end position="206"/>
    </location>
</feature>
<evidence type="ECO:0000256" key="9">
    <source>
        <dbReference type="ARBA" id="ARBA00023221"/>
    </source>
</evidence>
<dbReference type="InterPro" id="IPR036188">
    <property type="entry name" value="FAD/NAD-bd_sf"/>
</dbReference>
<evidence type="ECO:0000313" key="19">
    <source>
        <dbReference type="Proteomes" id="UP000231019"/>
    </source>
</evidence>
<comment type="cofactor">
    <cofactor evidence="1">
        <name>FAD</name>
        <dbReference type="ChEBI" id="CHEBI:57692"/>
    </cofactor>
</comment>
<evidence type="ECO:0000313" key="18">
    <source>
        <dbReference type="EMBL" id="PIW18419.1"/>
    </source>
</evidence>
<dbReference type="InterPro" id="IPR017896">
    <property type="entry name" value="4Fe4S_Fe-S-bd"/>
</dbReference>
<evidence type="ECO:0000256" key="15">
    <source>
        <dbReference type="ARBA" id="ARBA00049778"/>
    </source>
</evidence>
<dbReference type="Gene3D" id="3.50.50.60">
    <property type="entry name" value="FAD/NAD(P)-binding domain"/>
    <property type="match status" value="3"/>
</dbReference>
<organism evidence="18 19">
    <name type="scientific">bacterium (Candidatus Blackallbacteria) CG17_big_fil_post_rev_8_21_14_2_50_48_46</name>
    <dbReference type="NCBI Taxonomy" id="2014261"/>
    <lineage>
        <taxon>Bacteria</taxon>
        <taxon>Candidatus Blackallbacteria</taxon>
    </lineage>
</organism>
<keyword evidence="6" id="KW-0560">Oxidoreductase</keyword>
<evidence type="ECO:0000256" key="13">
    <source>
        <dbReference type="ARBA" id="ARBA00049723"/>
    </source>
</evidence>
<dbReference type="InterPro" id="IPR000172">
    <property type="entry name" value="GMC_OxRdtase_N"/>
</dbReference>
<dbReference type="InterPro" id="IPR007867">
    <property type="entry name" value="GMC_OxRtase_C"/>
</dbReference>
<evidence type="ECO:0000256" key="5">
    <source>
        <dbReference type="ARBA" id="ARBA00022827"/>
    </source>
</evidence>
<dbReference type="Pfam" id="PF05199">
    <property type="entry name" value="GMC_oxred_C"/>
    <property type="match status" value="1"/>
</dbReference>
<evidence type="ECO:0000256" key="2">
    <source>
        <dbReference type="ARBA" id="ARBA00010790"/>
    </source>
</evidence>
<evidence type="ECO:0000259" key="16">
    <source>
        <dbReference type="PROSITE" id="PS50206"/>
    </source>
</evidence>
<dbReference type="GO" id="GO:0008203">
    <property type="term" value="P:cholesterol metabolic process"/>
    <property type="evidence" value="ECO:0007669"/>
    <property type="project" value="UniProtKB-KW"/>
</dbReference>
<dbReference type="Pfam" id="PF13450">
    <property type="entry name" value="NAD_binding_8"/>
    <property type="match status" value="1"/>
</dbReference>
<accession>A0A2M7G8I5</accession>
<evidence type="ECO:0000256" key="12">
    <source>
        <dbReference type="ARBA" id="ARBA00049645"/>
    </source>
</evidence>
<keyword evidence="7" id="KW-0443">Lipid metabolism</keyword>
<keyword evidence="8" id="KW-1207">Sterol metabolism</keyword>
<proteinExistence type="inferred from homology"/>
<evidence type="ECO:0000256" key="6">
    <source>
        <dbReference type="ARBA" id="ARBA00023002"/>
    </source>
</evidence>
<evidence type="ECO:0000256" key="10">
    <source>
        <dbReference type="ARBA" id="ARBA00023235"/>
    </source>
</evidence>
<keyword evidence="10" id="KW-0413">Isomerase</keyword>
<keyword evidence="5" id="KW-0274">FAD</keyword>
<dbReference type="GO" id="GO:0004769">
    <property type="term" value="F:steroid Delta-isomerase activity"/>
    <property type="evidence" value="ECO:0007669"/>
    <property type="project" value="UniProtKB-EC"/>
</dbReference>
<dbReference type="InterPro" id="IPR052542">
    <property type="entry name" value="Cholesterol_Oxidase"/>
</dbReference>
<dbReference type="Proteomes" id="UP000231019">
    <property type="component" value="Unassembled WGS sequence"/>
</dbReference>
<dbReference type="GO" id="GO:0050660">
    <property type="term" value="F:flavin adenine dinucleotide binding"/>
    <property type="evidence" value="ECO:0007669"/>
    <property type="project" value="InterPro"/>
</dbReference>
<evidence type="ECO:0000256" key="1">
    <source>
        <dbReference type="ARBA" id="ARBA00001974"/>
    </source>
</evidence>
<reference evidence="18 19" key="1">
    <citation type="submission" date="2017-09" db="EMBL/GenBank/DDBJ databases">
        <title>Depth-based differentiation of microbial function through sediment-hosted aquifers and enrichment of novel symbionts in the deep terrestrial subsurface.</title>
        <authorList>
            <person name="Probst A.J."/>
            <person name="Ladd B."/>
            <person name="Jarett J.K."/>
            <person name="Geller-Mcgrath D.E."/>
            <person name="Sieber C.M."/>
            <person name="Emerson J.B."/>
            <person name="Anantharaman K."/>
            <person name="Thomas B.C."/>
            <person name="Malmstrom R."/>
            <person name="Stieglmeier M."/>
            <person name="Klingl A."/>
            <person name="Woyke T."/>
            <person name="Ryan C.M."/>
            <person name="Banfield J.F."/>
        </authorList>
    </citation>
    <scope>NUCLEOTIDE SEQUENCE [LARGE SCALE GENOMIC DNA]</scope>
    <source>
        <strain evidence="18">CG17_big_fil_post_rev_8_21_14_2_50_48_46</strain>
    </source>
</reference>
<dbReference type="EC" id="5.3.3.1" evidence="11"/>
<evidence type="ECO:0000256" key="11">
    <source>
        <dbReference type="ARBA" id="ARBA00038856"/>
    </source>
</evidence>
<dbReference type="EC" id="1.1.3.6" evidence="13"/>
<comment type="caution">
    <text evidence="18">The sequence shown here is derived from an EMBL/GenBank/DDBJ whole genome shotgun (WGS) entry which is preliminary data.</text>
</comment>
<keyword evidence="3" id="KW-0153">Cholesterol metabolism</keyword>
<dbReference type="InterPro" id="IPR001763">
    <property type="entry name" value="Rhodanese-like_dom"/>
</dbReference>
<comment type="pathway">
    <text evidence="12">Steroid metabolism; cholesterol degradation.</text>
</comment>
<evidence type="ECO:0000256" key="14">
    <source>
        <dbReference type="ARBA" id="ARBA00049744"/>
    </source>
</evidence>
<dbReference type="PROSITE" id="PS51379">
    <property type="entry name" value="4FE4S_FER_2"/>
    <property type="match status" value="1"/>
</dbReference>
<evidence type="ECO:0000256" key="7">
    <source>
        <dbReference type="ARBA" id="ARBA00023098"/>
    </source>
</evidence>
<dbReference type="PRINTS" id="PR00411">
    <property type="entry name" value="PNDRDTASEI"/>
</dbReference>
<dbReference type="Pfam" id="PF00732">
    <property type="entry name" value="GMC_oxred_N"/>
    <property type="match status" value="1"/>
</dbReference>
<protein>
    <recommendedName>
        <fullName evidence="14">Cholesterol oxidase</fullName>
        <ecNumber evidence="13">1.1.3.6</ecNumber>
        <ecNumber evidence="11">5.3.3.1</ecNumber>
    </recommendedName>
    <alternativeName>
        <fullName evidence="15">Cholesterol isomerase</fullName>
    </alternativeName>
</protein>
<name>A0A2M7G8I5_9BACT</name>
<sequence length="590" mass="64641">MAPQYDFMIIGSGFGGSVSALRLAQKGYKVALLESGKRWQDQDFPKTNWTLKKFLWMPRLGLYGIQRLNLLKDVLILSGAGVGGGSLVYANTLYIPPDSFFENPLIQALGGKEGLLPFFELAKKMLGVTPNPRLWPADDFLRKSAEEFQAGESFQTTPVGVYFGEEGKTHPDPYFEGDGPERTGCTHCGACMVGCRVGAKNTLVKNYLFLAEKLGVEIIPETRVEEIIPLSGDGSLGYSLRTRCSTHPLGTPRKAYQTKNLVLSAGVLGTLKLLLKMKTQGHLPRLSEQLGHTVRTNSEAILGVTSRDPEADFSQGVAITSSVYPDAHSHIEPVRYPAGSDAMGLLATLLTDGGGKLPRQIRFLQNILKHPRDFLQILSPVGFARQSIILLFMQTLDNSLKVKLKARWKWPFGAHLTSAPEQGEKAPSYIPLANQFARTMAEKMNAIPGSAINEVLLDIPTTAHILGGCAIGQSPQEGVVDLSCRVYGYQNMWVCDGSMIPVNLGVNPSLTITSLTEYAMSQIPVKPGQNFQAFKVEKTWGVENLLLRDPHQAIEPSQDTISWSKQFSFSKYIPSNDREKPGPNYAATPA</sequence>